<evidence type="ECO:0000313" key="3">
    <source>
        <dbReference type="EMBL" id="GAA2170824.1"/>
    </source>
</evidence>
<organism evidence="3 4">
    <name type="scientific">Agrococcus versicolor</name>
    <dbReference type="NCBI Taxonomy" id="501482"/>
    <lineage>
        <taxon>Bacteria</taxon>
        <taxon>Bacillati</taxon>
        <taxon>Actinomycetota</taxon>
        <taxon>Actinomycetes</taxon>
        <taxon>Micrococcales</taxon>
        <taxon>Microbacteriaceae</taxon>
        <taxon>Agrococcus</taxon>
    </lineage>
</organism>
<dbReference type="PANTHER" id="PTHR43477:SF1">
    <property type="entry name" value="DIHYDROANTICAPSIN 7-DEHYDROGENASE"/>
    <property type="match status" value="1"/>
</dbReference>
<sequence>MTLSQAARVRQTGAMRILIAGASSALGRATADAARAAGHHVIAVGSSAERLEAVDADERLVCDLTSLPEVTTLAESIGEIDVLVHLVGGWRGGGGLAGQSDEDWQWLESRVVGTLRNTTRAFADAIGASTAGRVVIISTTGLERPTAGNASYVALKAAAETWLAAVGHGLRSTPATTHAIRVKALVSAEERAAEPERAFEGYSDVADVAAEIVGLLG</sequence>
<evidence type="ECO:0000313" key="4">
    <source>
        <dbReference type="Proteomes" id="UP001501599"/>
    </source>
</evidence>
<dbReference type="Pfam" id="PF00106">
    <property type="entry name" value="adh_short"/>
    <property type="match status" value="1"/>
</dbReference>
<dbReference type="InterPro" id="IPR051122">
    <property type="entry name" value="SDR_DHRS6-like"/>
</dbReference>
<accession>A0ABN3AJ78</accession>
<comment type="caution">
    <text evidence="3">The sequence shown here is derived from an EMBL/GenBank/DDBJ whole genome shotgun (WGS) entry which is preliminary data.</text>
</comment>
<dbReference type="InterPro" id="IPR036291">
    <property type="entry name" value="NAD(P)-bd_dom_sf"/>
</dbReference>
<dbReference type="EMBL" id="BAAAQT010000001">
    <property type="protein sequence ID" value="GAA2170824.1"/>
    <property type="molecule type" value="Genomic_DNA"/>
</dbReference>
<keyword evidence="4" id="KW-1185">Reference proteome</keyword>
<dbReference type="PRINTS" id="PR00081">
    <property type="entry name" value="GDHRDH"/>
</dbReference>
<protein>
    <submittedName>
        <fullName evidence="3">SDR family oxidoreductase</fullName>
    </submittedName>
</protein>
<proteinExistence type="inferred from homology"/>
<reference evidence="3 4" key="1">
    <citation type="journal article" date="2019" name="Int. J. Syst. Evol. Microbiol.">
        <title>The Global Catalogue of Microorganisms (GCM) 10K type strain sequencing project: providing services to taxonomists for standard genome sequencing and annotation.</title>
        <authorList>
            <consortium name="The Broad Institute Genomics Platform"/>
            <consortium name="The Broad Institute Genome Sequencing Center for Infectious Disease"/>
            <person name="Wu L."/>
            <person name="Ma J."/>
        </authorList>
    </citation>
    <scope>NUCLEOTIDE SEQUENCE [LARGE SCALE GENOMIC DNA]</scope>
    <source>
        <strain evidence="3 4">JCM 16026</strain>
    </source>
</reference>
<comment type="similarity">
    <text evidence="1">Belongs to the short-chain dehydrogenases/reductases (SDR) family.</text>
</comment>
<keyword evidence="2" id="KW-0560">Oxidoreductase</keyword>
<dbReference type="InterPro" id="IPR002347">
    <property type="entry name" value="SDR_fam"/>
</dbReference>
<evidence type="ECO:0000256" key="1">
    <source>
        <dbReference type="ARBA" id="ARBA00006484"/>
    </source>
</evidence>
<evidence type="ECO:0000256" key="2">
    <source>
        <dbReference type="ARBA" id="ARBA00023002"/>
    </source>
</evidence>
<dbReference type="Gene3D" id="3.40.50.720">
    <property type="entry name" value="NAD(P)-binding Rossmann-like Domain"/>
    <property type="match status" value="1"/>
</dbReference>
<dbReference type="PANTHER" id="PTHR43477">
    <property type="entry name" value="DIHYDROANTICAPSIN 7-DEHYDROGENASE"/>
    <property type="match status" value="1"/>
</dbReference>
<gene>
    <name evidence="3" type="ORF">GCM10009846_02510</name>
</gene>
<dbReference type="SUPFAM" id="SSF51735">
    <property type="entry name" value="NAD(P)-binding Rossmann-fold domains"/>
    <property type="match status" value="1"/>
</dbReference>
<dbReference type="Proteomes" id="UP001501599">
    <property type="component" value="Unassembled WGS sequence"/>
</dbReference>
<name>A0ABN3AJ78_9MICO</name>